<evidence type="ECO:0000256" key="1">
    <source>
        <dbReference type="SAM" id="Coils"/>
    </source>
</evidence>
<accession>A0A9P6VHL5</accession>
<dbReference type="PANTHER" id="PTHR42067:SF1">
    <property type="entry name" value="MITOTIC APPARATUS PROTEIN P62"/>
    <property type="match status" value="1"/>
</dbReference>
<keyword evidence="1" id="KW-0175">Coiled coil</keyword>
<dbReference type="InterPro" id="IPR053962">
    <property type="entry name" value="XRCC4_CC"/>
</dbReference>
<feature type="region of interest" description="Disordered" evidence="2">
    <location>
        <begin position="220"/>
        <end position="365"/>
    </location>
</feature>
<evidence type="ECO:0000256" key="2">
    <source>
        <dbReference type="SAM" id="MobiDB-lite"/>
    </source>
</evidence>
<dbReference type="Pfam" id="PF21924">
    <property type="entry name" value="XRCC4_CC"/>
    <property type="match status" value="1"/>
</dbReference>
<evidence type="ECO:0000313" key="4">
    <source>
        <dbReference type="EMBL" id="KAG0647934.1"/>
    </source>
</evidence>
<comment type="caution">
    <text evidence="4">The sequence shown here is derived from an EMBL/GenBank/DDBJ whole genome shotgun (WGS) entry which is preliminary data.</text>
</comment>
<feature type="compositionally biased region" description="Low complexity" evidence="2">
    <location>
        <begin position="312"/>
        <end position="321"/>
    </location>
</feature>
<feature type="domain" description="XRCC4 coiled-coil" evidence="3">
    <location>
        <begin position="134"/>
        <end position="204"/>
    </location>
</feature>
<dbReference type="SUPFAM" id="SSF58022">
    <property type="entry name" value="XRCC4, C-terminal oligomerization domain"/>
    <property type="match status" value="1"/>
</dbReference>
<name>A0A9P6VHL5_9HELO</name>
<dbReference type="EMBL" id="VNKQ01000011">
    <property type="protein sequence ID" value="KAG0647934.1"/>
    <property type="molecule type" value="Genomic_DNA"/>
</dbReference>
<organism evidence="4 5">
    <name type="scientific">Hyphodiscus hymeniophilus</name>
    <dbReference type="NCBI Taxonomy" id="353542"/>
    <lineage>
        <taxon>Eukaryota</taxon>
        <taxon>Fungi</taxon>
        <taxon>Dikarya</taxon>
        <taxon>Ascomycota</taxon>
        <taxon>Pezizomycotina</taxon>
        <taxon>Leotiomycetes</taxon>
        <taxon>Helotiales</taxon>
        <taxon>Hyphodiscaceae</taxon>
        <taxon>Hyphodiscus</taxon>
    </lineage>
</organism>
<reference evidence="4" key="1">
    <citation type="submission" date="2019-07" db="EMBL/GenBank/DDBJ databases">
        <title>Hyphodiscus hymeniophilus genome sequencing and assembly.</title>
        <authorList>
            <person name="Kramer G."/>
            <person name="Nodwell J."/>
        </authorList>
    </citation>
    <scope>NUCLEOTIDE SEQUENCE</scope>
    <source>
        <strain evidence="4">ATCC 34498</strain>
    </source>
</reference>
<feature type="compositionally biased region" description="Acidic residues" evidence="2">
    <location>
        <begin position="280"/>
        <end position="301"/>
    </location>
</feature>
<dbReference type="AlphaFoldDB" id="A0A9P6VHL5"/>
<feature type="compositionally biased region" description="Basic and acidic residues" evidence="2">
    <location>
        <begin position="220"/>
        <end position="233"/>
    </location>
</feature>
<evidence type="ECO:0000259" key="3">
    <source>
        <dbReference type="Pfam" id="PF21924"/>
    </source>
</evidence>
<keyword evidence="5" id="KW-1185">Reference proteome</keyword>
<dbReference type="PANTHER" id="PTHR42067">
    <property type="entry name" value="YALI0C15378P"/>
    <property type="match status" value="1"/>
</dbReference>
<dbReference type="InterPro" id="IPR014751">
    <property type="entry name" value="XRCC4-like_C"/>
</dbReference>
<gene>
    <name evidence="4" type="ORF">D0Z07_6049</name>
</gene>
<proteinExistence type="predicted"/>
<dbReference type="OrthoDB" id="8064436at2759"/>
<dbReference type="Gene3D" id="1.20.5.370">
    <property type="match status" value="1"/>
</dbReference>
<dbReference type="Proteomes" id="UP000785200">
    <property type="component" value="Unassembled WGS sequence"/>
</dbReference>
<sequence length="365" mass="39654">MALADLPRVLRIPRTDDAEENFILLHVSSTGRHLLDLKLIGTDNEAAFSAKVKHARASDLKTKNFPGTQSQWEEALSAVLLANAGTEFSEGVEAVAKVLADTSITITIQKSIEGIKQRYGTITLAYTEDETIDLFSWCAQTIQSKEASSGGLEAMQAELKAKNEEVKKLDEKLEELVRSKAAYEDELVEKFSILLNEKKLKIRDQQRLLAGANVDPARLARVEQGRIPQRDSRPGPSRRGKRKAGQAVKDESDDDTDDGFEKMDVDAEAKAAGLEPDPNSADEDERQTDDEASTADEDSGEEPPSKQLPTRNSNNASASSSGTAAGKEAVVPPKRDLPFSKKPTIPAKPAVPAVEGSETESDDEL</sequence>
<feature type="compositionally biased region" description="Basic and acidic residues" evidence="2">
    <location>
        <begin position="259"/>
        <end position="269"/>
    </location>
</feature>
<protein>
    <recommendedName>
        <fullName evidence="3">XRCC4 coiled-coil domain-containing protein</fullName>
    </recommendedName>
</protein>
<evidence type="ECO:0000313" key="5">
    <source>
        <dbReference type="Proteomes" id="UP000785200"/>
    </source>
</evidence>
<feature type="coiled-coil region" evidence="1">
    <location>
        <begin position="152"/>
        <end position="186"/>
    </location>
</feature>